<name>A0A077M7I8_9MICO</name>
<organism evidence="1 2">
    <name type="scientific">Nostocoides japonicum T1-X7</name>
    <dbReference type="NCBI Taxonomy" id="1194083"/>
    <lineage>
        <taxon>Bacteria</taxon>
        <taxon>Bacillati</taxon>
        <taxon>Actinomycetota</taxon>
        <taxon>Actinomycetes</taxon>
        <taxon>Micrococcales</taxon>
        <taxon>Intrasporangiaceae</taxon>
        <taxon>Nostocoides</taxon>
    </lineage>
</organism>
<comment type="caution">
    <text evidence="1">The sequence shown here is derived from an EMBL/GenBank/DDBJ whole genome shotgun (WGS) entry which is preliminary data.</text>
</comment>
<keyword evidence="2" id="KW-1185">Reference proteome</keyword>
<proteinExistence type="predicted"/>
<accession>A0A077M7I8</accession>
<dbReference type="EMBL" id="CAJB01000403">
    <property type="protein sequence ID" value="CCH80025.1"/>
    <property type="molecule type" value="Genomic_DNA"/>
</dbReference>
<dbReference type="Proteomes" id="UP000035721">
    <property type="component" value="Unassembled WGS sequence"/>
</dbReference>
<evidence type="ECO:0000313" key="2">
    <source>
        <dbReference type="Proteomes" id="UP000035721"/>
    </source>
</evidence>
<sequence>MSVPTWPRVARRQHPRRWECPLNGTSLCHVAVAREVPFVGPARLTGMAAAWLACCPPLAFP</sequence>
<dbReference type="AlphaFoldDB" id="A0A077M7I8"/>
<reference evidence="1 2" key="1">
    <citation type="journal article" date="2013" name="ISME J.">
        <title>A metabolic model for members of the genus Tetrasphaera involved in enhanced biological phosphorus removal.</title>
        <authorList>
            <person name="Kristiansen R."/>
            <person name="Nguyen H.T.T."/>
            <person name="Saunders A.M."/>
            <person name="Nielsen J.L."/>
            <person name="Wimmer R."/>
            <person name="Le V.Q."/>
            <person name="McIlroy S.J."/>
            <person name="Petrovski S."/>
            <person name="Seviour R.J."/>
            <person name="Calteau A."/>
            <person name="Nielsen K.L."/>
            <person name="Nielsen P.H."/>
        </authorList>
    </citation>
    <scope>NUCLEOTIDE SEQUENCE [LARGE SCALE GENOMIC DNA]</scope>
    <source>
        <strain evidence="1 2">T1-X7</strain>
    </source>
</reference>
<evidence type="ECO:0000313" key="1">
    <source>
        <dbReference type="EMBL" id="CCH80025.1"/>
    </source>
</evidence>
<gene>
    <name evidence="1" type="ORF">BN12_70041</name>
</gene>
<protein>
    <submittedName>
        <fullName evidence="1">Uncharacterized protein</fullName>
    </submittedName>
</protein>